<accession>A0A9P1BJG9</accession>
<reference evidence="3" key="2">
    <citation type="submission" date="2024-04" db="EMBL/GenBank/DDBJ databases">
        <authorList>
            <person name="Chen Y."/>
            <person name="Shah S."/>
            <person name="Dougan E. K."/>
            <person name="Thang M."/>
            <person name="Chan C."/>
        </authorList>
    </citation>
    <scope>NUCLEOTIDE SEQUENCE [LARGE SCALE GENOMIC DNA]</scope>
</reference>
<dbReference type="Proteomes" id="UP001152797">
    <property type="component" value="Unassembled WGS sequence"/>
</dbReference>
<name>A0A9P1BJG9_9DINO</name>
<sequence length="245" mass="27964">MENRIHHEQDLIGLLWILSKLGAPRVFLQIVILVWYTDGLFDLGEEFQWLEFFAGVANCTLYMRRAGYVSGKFDILYCDKTKQGQRKSNWHDLLSPSGFALALVFILKQKTSDCISWFAIKCSSFTGVNRGTSKRSACNSIGDPSVYSVGMSNALLERTILLLMAVACKCGVWVLEQPGSSVLEFYPAWLHMMEYHYKLFGNHGVSRIGWWMSMYGSPTPKRQYAWSNSTDLSSSLRPAHREHPW</sequence>
<keyword evidence="1" id="KW-1133">Transmembrane helix</keyword>
<evidence type="ECO:0000313" key="4">
    <source>
        <dbReference type="Proteomes" id="UP001152797"/>
    </source>
</evidence>
<organism evidence="2">
    <name type="scientific">Cladocopium goreaui</name>
    <dbReference type="NCBI Taxonomy" id="2562237"/>
    <lineage>
        <taxon>Eukaryota</taxon>
        <taxon>Sar</taxon>
        <taxon>Alveolata</taxon>
        <taxon>Dinophyceae</taxon>
        <taxon>Suessiales</taxon>
        <taxon>Symbiodiniaceae</taxon>
        <taxon>Cladocopium</taxon>
    </lineage>
</organism>
<evidence type="ECO:0000256" key="1">
    <source>
        <dbReference type="SAM" id="Phobius"/>
    </source>
</evidence>
<dbReference type="EMBL" id="CAMXCT030000142">
    <property type="protein sequence ID" value="CAL4761856.1"/>
    <property type="molecule type" value="Genomic_DNA"/>
</dbReference>
<gene>
    <name evidence="2" type="ORF">C1SCF055_LOCUS2936</name>
</gene>
<dbReference type="EMBL" id="CAMXCT020000142">
    <property type="protein sequence ID" value="CAL1127919.1"/>
    <property type="molecule type" value="Genomic_DNA"/>
</dbReference>
<evidence type="ECO:0000313" key="3">
    <source>
        <dbReference type="EMBL" id="CAL1127919.1"/>
    </source>
</evidence>
<dbReference type="EMBL" id="CAMXCT010000142">
    <property type="protein sequence ID" value="CAI3974544.1"/>
    <property type="molecule type" value="Genomic_DNA"/>
</dbReference>
<protein>
    <submittedName>
        <fullName evidence="2">Uncharacterized protein</fullName>
    </submittedName>
</protein>
<reference evidence="2" key="1">
    <citation type="submission" date="2022-10" db="EMBL/GenBank/DDBJ databases">
        <authorList>
            <person name="Chen Y."/>
            <person name="Dougan E. K."/>
            <person name="Chan C."/>
            <person name="Rhodes N."/>
            <person name="Thang M."/>
        </authorList>
    </citation>
    <scope>NUCLEOTIDE SEQUENCE</scope>
</reference>
<keyword evidence="4" id="KW-1185">Reference proteome</keyword>
<proteinExistence type="predicted"/>
<dbReference type="AlphaFoldDB" id="A0A9P1BJG9"/>
<evidence type="ECO:0000313" key="2">
    <source>
        <dbReference type="EMBL" id="CAI3974544.1"/>
    </source>
</evidence>
<keyword evidence="1" id="KW-0812">Transmembrane</keyword>
<comment type="caution">
    <text evidence="2">The sequence shown here is derived from an EMBL/GenBank/DDBJ whole genome shotgun (WGS) entry which is preliminary data.</text>
</comment>
<keyword evidence="1" id="KW-0472">Membrane</keyword>
<feature type="transmembrane region" description="Helical" evidence="1">
    <location>
        <begin position="12"/>
        <end position="35"/>
    </location>
</feature>